<name>A0A1X9M8W9_9BACI</name>
<dbReference type="GO" id="GO:0022857">
    <property type="term" value="F:transmembrane transporter activity"/>
    <property type="evidence" value="ECO:0007669"/>
    <property type="project" value="TreeGrafter"/>
</dbReference>
<comment type="subcellular location">
    <subcellularLocation>
        <location evidence="1">Cell inner membrane</location>
        <topology evidence="1">Multi-pass membrane protein</topology>
    </subcellularLocation>
</comment>
<keyword evidence="10" id="KW-1185">Reference proteome</keyword>
<evidence type="ECO:0000256" key="3">
    <source>
        <dbReference type="ARBA" id="ARBA00022519"/>
    </source>
</evidence>
<feature type="transmembrane region" description="Helical" evidence="7">
    <location>
        <begin position="39"/>
        <end position="64"/>
    </location>
</feature>
<feature type="transmembrane region" description="Helical" evidence="7">
    <location>
        <begin position="7"/>
        <end position="33"/>
    </location>
</feature>
<proteinExistence type="predicted"/>
<evidence type="ECO:0000256" key="5">
    <source>
        <dbReference type="ARBA" id="ARBA00022989"/>
    </source>
</evidence>
<dbReference type="AlphaFoldDB" id="A0A1X9M8W9"/>
<dbReference type="InterPro" id="IPR004681">
    <property type="entry name" value="TRAP_DctM"/>
</dbReference>
<dbReference type="KEGG" id="bkw:BkAM31D_08230"/>
<reference evidence="9 10" key="1">
    <citation type="submission" date="2017-04" db="EMBL/GenBank/DDBJ databases">
        <title>Bacillus krulwichiae AM31D Genome sequencing and assembly.</title>
        <authorList>
            <person name="Krulwich T.A."/>
            <person name="Anastor L."/>
            <person name="Ehrlich R."/>
            <person name="Ehrlich G.D."/>
            <person name="Janto B."/>
        </authorList>
    </citation>
    <scope>NUCLEOTIDE SEQUENCE [LARGE SCALE GENOMIC DNA]</scope>
    <source>
        <strain evidence="9 10">AM31D</strain>
    </source>
</reference>
<dbReference type="InterPro" id="IPR010656">
    <property type="entry name" value="DctM"/>
</dbReference>
<dbReference type="GO" id="GO:0005886">
    <property type="term" value="C:plasma membrane"/>
    <property type="evidence" value="ECO:0007669"/>
    <property type="project" value="UniProtKB-SubCell"/>
</dbReference>
<organism evidence="9 10">
    <name type="scientific">Halalkalibacter krulwichiae</name>
    <dbReference type="NCBI Taxonomy" id="199441"/>
    <lineage>
        <taxon>Bacteria</taxon>
        <taxon>Bacillati</taxon>
        <taxon>Bacillota</taxon>
        <taxon>Bacilli</taxon>
        <taxon>Bacillales</taxon>
        <taxon>Bacillaceae</taxon>
        <taxon>Halalkalibacter</taxon>
    </lineage>
</organism>
<dbReference type="Proteomes" id="UP000193006">
    <property type="component" value="Chromosome"/>
</dbReference>
<protein>
    <submittedName>
        <fullName evidence="9">Sialic acid TRAP transporter permease protein SiaT</fullName>
    </submittedName>
</protein>
<dbReference type="RefSeq" id="WP_306807456.1">
    <property type="nucleotide sequence ID" value="NZ_CP020814.1"/>
</dbReference>
<evidence type="ECO:0000256" key="4">
    <source>
        <dbReference type="ARBA" id="ARBA00022692"/>
    </source>
</evidence>
<keyword evidence="4 7" id="KW-0812">Transmembrane</keyword>
<evidence type="ECO:0000256" key="6">
    <source>
        <dbReference type="ARBA" id="ARBA00023136"/>
    </source>
</evidence>
<keyword evidence="3" id="KW-0997">Cell inner membrane</keyword>
<dbReference type="PANTHER" id="PTHR33362">
    <property type="entry name" value="SIALIC ACID TRAP TRANSPORTER PERMEASE PROTEIN SIAT-RELATED"/>
    <property type="match status" value="1"/>
</dbReference>
<evidence type="ECO:0000256" key="7">
    <source>
        <dbReference type="SAM" id="Phobius"/>
    </source>
</evidence>
<evidence type="ECO:0000256" key="1">
    <source>
        <dbReference type="ARBA" id="ARBA00004429"/>
    </source>
</evidence>
<evidence type="ECO:0000256" key="2">
    <source>
        <dbReference type="ARBA" id="ARBA00022475"/>
    </source>
</evidence>
<keyword evidence="2" id="KW-1003">Cell membrane</keyword>
<keyword evidence="5 7" id="KW-1133">Transmembrane helix</keyword>
<accession>A0A1X9M8W9</accession>
<keyword evidence="6 7" id="KW-0472">Membrane</keyword>
<dbReference type="Pfam" id="PF06808">
    <property type="entry name" value="DctM"/>
    <property type="match status" value="1"/>
</dbReference>
<dbReference type="EMBL" id="CP020814">
    <property type="protein sequence ID" value="ARK29848.1"/>
    <property type="molecule type" value="Genomic_DNA"/>
</dbReference>
<evidence type="ECO:0000313" key="9">
    <source>
        <dbReference type="EMBL" id="ARK29848.1"/>
    </source>
</evidence>
<evidence type="ECO:0000259" key="8">
    <source>
        <dbReference type="Pfam" id="PF06808"/>
    </source>
</evidence>
<feature type="domain" description="TRAP C4-dicarboxylate transport system permease DctM subunit" evidence="8">
    <location>
        <begin position="8"/>
        <end position="115"/>
    </location>
</feature>
<sequence length="117" mass="12347">MSVIAIFIIWLFLLLLSVPVGFSLIVVAFLYFVTGDWNLVYASGAKLISGIDSFALLAVPFFILTGSLMNSSGITDRIFNFARSLVGHFTGGMGHVNIMASLMFSGMSGSALADAGG</sequence>
<dbReference type="PANTHER" id="PTHR33362:SF3">
    <property type="entry name" value="SIALIC ACID TRAP TRANSPORTER PERMEASE PROTEIN SIAT"/>
    <property type="match status" value="1"/>
</dbReference>
<dbReference type="STRING" id="199441.BkAM31D_08230"/>
<evidence type="ECO:0000313" key="10">
    <source>
        <dbReference type="Proteomes" id="UP000193006"/>
    </source>
</evidence>
<feature type="transmembrane region" description="Helical" evidence="7">
    <location>
        <begin position="85"/>
        <end position="104"/>
    </location>
</feature>
<gene>
    <name evidence="9" type="primary">siaT_8</name>
    <name evidence="9" type="ORF">BkAM31D_08230</name>
</gene>